<gene>
    <name evidence="11" type="ORF">OXD698_LOCUS34212</name>
</gene>
<dbReference type="InterPro" id="IPR000768">
    <property type="entry name" value="ART"/>
</dbReference>
<evidence type="ECO:0000313" key="11">
    <source>
        <dbReference type="EMBL" id="CAF4079462.1"/>
    </source>
</evidence>
<evidence type="ECO:0000256" key="9">
    <source>
        <dbReference type="ARBA" id="ARBA00047597"/>
    </source>
</evidence>
<dbReference type="SUPFAM" id="SSF56399">
    <property type="entry name" value="ADP-ribosylation"/>
    <property type="match status" value="1"/>
</dbReference>
<dbReference type="Gene3D" id="3.90.176.10">
    <property type="entry name" value="Toxin ADP-ribosyltransferase, Chain A, domain 1"/>
    <property type="match status" value="1"/>
</dbReference>
<dbReference type="Pfam" id="PF01129">
    <property type="entry name" value="ART"/>
    <property type="match status" value="1"/>
</dbReference>
<reference evidence="11" key="1">
    <citation type="submission" date="2021-02" db="EMBL/GenBank/DDBJ databases">
        <authorList>
            <person name="Nowell W R."/>
        </authorList>
    </citation>
    <scope>NUCLEOTIDE SEQUENCE</scope>
</reference>
<keyword evidence="5 10" id="KW-0328">Glycosyltransferase</keyword>
<dbReference type="PANTHER" id="PTHR10339:SF25">
    <property type="entry name" value="SECRETED EXOENZYME S"/>
    <property type="match status" value="1"/>
</dbReference>
<dbReference type="GO" id="GO:0016779">
    <property type="term" value="F:nucleotidyltransferase activity"/>
    <property type="evidence" value="ECO:0007669"/>
    <property type="project" value="UniProtKB-KW"/>
</dbReference>
<comment type="caution">
    <text evidence="11">The sequence shown here is derived from an EMBL/GenBank/DDBJ whole genome shotgun (WGS) entry which is preliminary data.</text>
</comment>
<dbReference type="GO" id="GO:0005576">
    <property type="term" value="C:extracellular region"/>
    <property type="evidence" value="ECO:0007669"/>
    <property type="project" value="UniProtKB-SubCell"/>
</dbReference>
<dbReference type="GO" id="GO:0106274">
    <property type="term" value="F:NAD+-protein-arginine ADP-ribosyltransferase activity"/>
    <property type="evidence" value="ECO:0007669"/>
    <property type="project" value="UniProtKB-EC"/>
</dbReference>
<evidence type="ECO:0000256" key="7">
    <source>
        <dbReference type="ARBA" id="ARBA00022695"/>
    </source>
</evidence>
<keyword evidence="10" id="KW-0521">NADP</keyword>
<dbReference type="Proteomes" id="UP000663844">
    <property type="component" value="Unassembled WGS sequence"/>
</dbReference>
<dbReference type="EC" id="2.4.2.31" evidence="10"/>
<proteinExistence type="inferred from homology"/>
<keyword evidence="6 10" id="KW-0808">Transferase</keyword>
<name>A0A819TJQ6_9BILA</name>
<evidence type="ECO:0000256" key="8">
    <source>
        <dbReference type="ARBA" id="ARBA00023026"/>
    </source>
</evidence>
<keyword evidence="8" id="KW-0843">Virulence</keyword>
<evidence type="ECO:0000256" key="1">
    <source>
        <dbReference type="ARBA" id="ARBA00004613"/>
    </source>
</evidence>
<evidence type="ECO:0000313" key="12">
    <source>
        <dbReference type="Proteomes" id="UP000663844"/>
    </source>
</evidence>
<dbReference type="InterPro" id="IPR050999">
    <property type="entry name" value="ADP-ribosyltransferase_ARG"/>
</dbReference>
<organism evidence="11 12">
    <name type="scientific">Adineta steineri</name>
    <dbReference type="NCBI Taxonomy" id="433720"/>
    <lineage>
        <taxon>Eukaryota</taxon>
        <taxon>Metazoa</taxon>
        <taxon>Spiralia</taxon>
        <taxon>Gnathifera</taxon>
        <taxon>Rotifera</taxon>
        <taxon>Eurotatoria</taxon>
        <taxon>Bdelloidea</taxon>
        <taxon>Adinetida</taxon>
        <taxon>Adinetidae</taxon>
        <taxon>Adineta</taxon>
    </lineage>
</organism>
<protein>
    <recommendedName>
        <fullName evidence="10">NAD(P)(+)--arginine ADP-ribosyltransferase</fullName>
        <ecNumber evidence="10">2.4.2.31</ecNumber>
    </recommendedName>
    <alternativeName>
        <fullName evidence="10">Mono(ADP-ribosyl)transferase</fullName>
    </alternativeName>
</protein>
<keyword evidence="4" id="KW-0800">Toxin</keyword>
<comment type="catalytic activity">
    <reaction evidence="9 10">
        <text>L-arginyl-[protein] + NAD(+) = N(omega)-(ADP-D-ribosyl)-L-arginyl-[protein] + nicotinamide + H(+)</text>
        <dbReference type="Rhea" id="RHEA:19149"/>
        <dbReference type="Rhea" id="RHEA-COMP:10532"/>
        <dbReference type="Rhea" id="RHEA-COMP:15087"/>
        <dbReference type="ChEBI" id="CHEBI:15378"/>
        <dbReference type="ChEBI" id="CHEBI:17154"/>
        <dbReference type="ChEBI" id="CHEBI:29965"/>
        <dbReference type="ChEBI" id="CHEBI:57540"/>
        <dbReference type="ChEBI" id="CHEBI:142554"/>
        <dbReference type="EC" id="2.4.2.31"/>
    </reaction>
</comment>
<dbReference type="PANTHER" id="PTHR10339">
    <property type="entry name" value="ADP-RIBOSYLTRANSFERASE"/>
    <property type="match status" value="1"/>
</dbReference>
<evidence type="ECO:0000256" key="10">
    <source>
        <dbReference type="RuleBase" id="RU361228"/>
    </source>
</evidence>
<evidence type="ECO:0000256" key="6">
    <source>
        <dbReference type="ARBA" id="ARBA00022679"/>
    </source>
</evidence>
<dbReference type="GO" id="GO:0090729">
    <property type="term" value="F:toxin activity"/>
    <property type="evidence" value="ECO:0007669"/>
    <property type="project" value="UniProtKB-KW"/>
</dbReference>
<dbReference type="EMBL" id="CAJOAZ010004894">
    <property type="protein sequence ID" value="CAF4079462.1"/>
    <property type="molecule type" value="Genomic_DNA"/>
</dbReference>
<sequence>MTSHSTTNTSEELQEKIFQPIEGYEKLPLVSLEEACHPLISKCQNLENSIAEAKTCSPNLADGLTQDMSAAIYLYTMESPKLYKTLNYTLRSENRQELKDWCSYLKLLLTALYKLKPVGKQTVWRGVKHDISNDYQIGRHYTWWSFTSCTASIAVQQSTLFLGLTGPRTLFSIECSNGRDIKKYSAVQHEDEILLMPGLYLEVVSKLGPSSGLHIIHMREKPPPHTLLPPPFIIGVPLRQNRKDKRVNLSDSCFPWRKLDGQPGICVEGLCSNPFCQAFNQQVIIPIGLTKFDVVASTSTLCPMCKKYVAPNACGFTNCRWRWYGKRQENGKAPRDCSGDWQHADDAYHYFDGDSIGTNERWRQLVLEAQESL</sequence>
<dbReference type="GO" id="GO:0003950">
    <property type="term" value="F:NAD+ poly-ADP-ribosyltransferase activity"/>
    <property type="evidence" value="ECO:0007669"/>
    <property type="project" value="TreeGrafter"/>
</dbReference>
<evidence type="ECO:0000256" key="5">
    <source>
        <dbReference type="ARBA" id="ARBA00022676"/>
    </source>
</evidence>
<accession>A0A819TJQ6</accession>
<comment type="subcellular location">
    <subcellularLocation>
        <location evidence="1">Secreted</location>
    </subcellularLocation>
</comment>
<evidence type="ECO:0000256" key="2">
    <source>
        <dbReference type="ARBA" id="ARBA00009558"/>
    </source>
</evidence>
<keyword evidence="7" id="KW-0548">Nucleotidyltransferase</keyword>
<keyword evidence="3" id="KW-0964">Secreted</keyword>
<evidence type="ECO:0000256" key="3">
    <source>
        <dbReference type="ARBA" id="ARBA00022525"/>
    </source>
</evidence>
<evidence type="ECO:0000256" key="4">
    <source>
        <dbReference type="ARBA" id="ARBA00022656"/>
    </source>
</evidence>
<dbReference type="PROSITE" id="PS51996">
    <property type="entry name" value="TR_MART"/>
    <property type="match status" value="1"/>
</dbReference>
<comment type="similarity">
    <text evidence="2 10">Belongs to the Arg-specific ADP-ribosyltransferase family.</text>
</comment>
<keyword evidence="10" id="KW-0520">NAD</keyword>
<dbReference type="AlphaFoldDB" id="A0A819TJQ6"/>